<accession>D5CTA4</accession>
<dbReference type="AlphaFoldDB" id="D5CTA4"/>
<gene>
    <name evidence="1" type="ordered locus">Slit_1961</name>
</gene>
<dbReference type="Pfam" id="PF11672">
    <property type="entry name" value="DUF3268"/>
    <property type="match status" value="1"/>
</dbReference>
<dbReference type="RefSeq" id="WP_013030088.1">
    <property type="nucleotide sequence ID" value="NC_013959.1"/>
</dbReference>
<dbReference type="InterPro" id="IPR021686">
    <property type="entry name" value="DUF3268"/>
</dbReference>
<evidence type="ECO:0000313" key="1">
    <source>
        <dbReference type="EMBL" id="ADE12190.1"/>
    </source>
</evidence>
<organism evidence="1 2">
    <name type="scientific">Sideroxydans lithotrophicus (strain ES-1)</name>
    <dbReference type="NCBI Taxonomy" id="580332"/>
    <lineage>
        <taxon>Bacteria</taxon>
        <taxon>Pseudomonadati</taxon>
        <taxon>Pseudomonadota</taxon>
        <taxon>Betaproteobacteria</taxon>
        <taxon>Nitrosomonadales</taxon>
        <taxon>Gallionellaceae</taxon>
        <taxon>Sideroxydans</taxon>
    </lineage>
</organism>
<evidence type="ECO:0000313" key="2">
    <source>
        <dbReference type="Proteomes" id="UP000001625"/>
    </source>
</evidence>
<dbReference type="EMBL" id="CP001965">
    <property type="protein sequence ID" value="ADE12190.1"/>
    <property type="molecule type" value="Genomic_DNA"/>
</dbReference>
<dbReference type="STRING" id="580332.Slit_1961"/>
<name>D5CTA4_SIDLE</name>
<proteinExistence type="predicted"/>
<keyword evidence="2" id="KW-1185">Reference proteome</keyword>
<sequence>MTIKCDYCHRDAKFVTGAKLYPHRPDLLHKKFWHCEPCDAYVGCHDRNKRLGFNGDEPKGRLANAQLRKIRIAAHAAFDPLWKSGEMTRTDAYVWLAGAIGLSMVNMHIGMLDVDGCRAVIVAVKGRKAT</sequence>
<dbReference type="HOGENOM" id="CLU_123187_1_0_4"/>
<reference evidence="1 2" key="1">
    <citation type="submission" date="2010-03" db="EMBL/GenBank/DDBJ databases">
        <title>Complete sequence of Sideroxydans lithotrophicus ES-1.</title>
        <authorList>
            <consortium name="US DOE Joint Genome Institute"/>
            <person name="Lucas S."/>
            <person name="Copeland A."/>
            <person name="Lapidus A."/>
            <person name="Cheng J.-F."/>
            <person name="Bruce D."/>
            <person name="Goodwin L."/>
            <person name="Pitluck S."/>
            <person name="Munk A.C."/>
            <person name="Detter J.C."/>
            <person name="Han C."/>
            <person name="Tapia R."/>
            <person name="Larimer F."/>
            <person name="Land M."/>
            <person name="Hauser L."/>
            <person name="Kyrpides N."/>
            <person name="Ivanova N."/>
            <person name="Emerson D."/>
            <person name="Woyke T."/>
        </authorList>
    </citation>
    <scope>NUCLEOTIDE SEQUENCE [LARGE SCALE GENOMIC DNA]</scope>
    <source>
        <strain evidence="1 2">ES-1</strain>
    </source>
</reference>
<dbReference type="eggNOG" id="ENOG5032S15">
    <property type="taxonomic scope" value="Bacteria"/>
</dbReference>
<dbReference type="OrthoDB" id="1028010at2"/>
<protein>
    <submittedName>
        <fullName evidence="1">Uncharacterized protein</fullName>
    </submittedName>
</protein>
<dbReference type="KEGG" id="slt:Slit_1961"/>
<dbReference type="Proteomes" id="UP000001625">
    <property type="component" value="Chromosome"/>
</dbReference>